<proteinExistence type="inferred from homology"/>
<dbReference type="InterPro" id="IPR042099">
    <property type="entry name" value="ANL_N_sf"/>
</dbReference>
<dbReference type="Gene3D" id="3.30.300.30">
    <property type="match status" value="1"/>
</dbReference>
<dbReference type="CDD" id="cd00093">
    <property type="entry name" value="HTH_XRE"/>
    <property type="match status" value="1"/>
</dbReference>
<dbReference type="InterPro" id="IPR010982">
    <property type="entry name" value="Lambda_DNA-bd_dom_sf"/>
</dbReference>
<dbReference type="InterPro" id="IPR045851">
    <property type="entry name" value="AMP-bd_C_sf"/>
</dbReference>
<dbReference type="InterPro" id="IPR025110">
    <property type="entry name" value="AMP-bd_C"/>
</dbReference>
<organism evidence="4 5">
    <name type="scientific">Parasporobacterium paucivorans DSM 15970</name>
    <dbReference type="NCBI Taxonomy" id="1122934"/>
    <lineage>
        <taxon>Bacteria</taxon>
        <taxon>Bacillati</taxon>
        <taxon>Bacillota</taxon>
        <taxon>Clostridia</taxon>
        <taxon>Lachnospirales</taxon>
        <taxon>Lachnospiraceae</taxon>
        <taxon>Parasporobacterium</taxon>
    </lineage>
</organism>
<dbReference type="InterPro" id="IPR001387">
    <property type="entry name" value="Cro/C1-type_HTH"/>
</dbReference>
<comment type="similarity">
    <text evidence="1">Belongs to the ATP-dependent AMP-binding enzyme family.</text>
</comment>
<dbReference type="GO" id="GO:0031956">
    <property type="term" value="F:medium-chain fatty acid-CoA ligase activity"/>
    <property type="evidence" value="ECO:0007669"/>
    <property type="project" value="TreeGrafter"/>
</dbReference>
<keyword evidence="5" id="KW-1185">Reference proteome</keyword>
<reference evidence="4 5" key="1">
    <citation type="submission" date="2016-11" db="EMBL/GenBank/DDBJ databases">
        <authorList>
            <person name="Jaros S."/>
            <person name="Januszkiewicz K."/>
            <person name="Wedrychowicz H."/>
        </authorList>
    </citation>
    <scope>NUCLEOTIDE SEQUENCE [LARGE SCALE GENOMIC DNA]</scope>
    <source>
        <strain evidence="4 5">DSM 15970</strain>
    </source>
</reference>
<dbReference type="Pfam" id="PF01381">
    <property type="entry name" value="HTH_3"/>
    <property type="match status" value="1"/>
</dbReference>
<dbReference type="Gene3D" id="1.10.260.40">
    <property type="entry name" value="lambda repressor-like DNA-binding domains"/>
    <property type="match status" value="1"/>
</dbReference>
<dbReference type="OrthoDB" id="9778383at2"/>
<dbReference type="GO" id="GO:0003677">
    <property type="term" value="F:DNA binding"/>
    <property type="evidence" value="ECO:0007669"/>
    <property type="project" value="InterPro"/>
</dbReference>
<dbReference type="PROSITE" id="PS50943">
    <property type="entry name" value="HTH_CROC1"/>
    <property type="match status" value="1"/>
</dbReference>
<evidence type="ECO:0000259" key="3">
    <source>
        <dbReference type="PROSITE" id="PS50943"/>
    </source>
</evidence>
<evidence type="ECO:0000256" key="1">
    <source>
        <dbReference type="ARBA" id="ARBA00006432"/>
    </source>
</evidence>
<dbReference type="Pfam" id="PF00501">
    <property type="entry name" value="AMP-binding"/>
    <property type="match status" value="1"/>
</dbReference>
<dbReference type="PANTHER" id="PTHR43201:SF5">
    <property type="entry name" value="MEDIUM-CHAIN ACYL-COA LIGASE ACSF2, MITOCHONDRIAL"/>
    <property type="match status" value="1"/>
</dbReference>
<dbReference type="SUPFAM" id="SSF47413">
    <property type="entry name" value="lambda repressor-like DNA-binding domains"/>
    <property type="match status" value="1"/>
</dbReference>
<feature type="domain" description="HTH cro/C1-type" evidence="3">
    <location>
        <begin position="16"/>
        <end position="70"/>
    </location>
</feature>
<dbReference type="STRING" id="1122934.SAMN02745691_01758"/>
<dbReference type="EMBL" id="FQYT01000018">
    <property type="protein sequence ID" value="SHJ33293.1"/>
    <property type="molecule type" value="Genomic_DNA"/>
</dbReference>
<dbReference type="SMART" id="SM00530">
    <property type="entry name" value="HTH_XRE"/>
    <property type="match status" value="1"/>
</dbReference>
<dbReference type="RefSeq" id="WP_094757392.1">
    <property type="nucleotide sequence ID" value="NZ_FQYT01000018.1"/>
</dbReference>
<dbReference type="PANTHER" id="PTHR43201">
    <property type="entry name" value="ACYL-COA SYNTHETASE"/>
    <property type="match status" value="1"/>
</dbReference>
<dbReference type="AlphaFoldDB" id="A0A1M6IFW7"/>
<name>A0A1M6IFW7_9FIRM</name>
<dbReference type="Proteomes" id="UP000184342">
    <property type="component" value="Unassembled WGS sequence"/>
</dbReference>
<keyword evidence="2 4" id="KW-0436">Ligase</keyword>
<evidence type="ECO:0000313" key="5">
    <source>
        <dbReference type="Proteomes" id="UP000184342"/>
    </source>
</evidence>
<dbReference type="SUPFAM" id="SSF56801">
    <property type="entry name" value="Acetyl-CoA synthetase-like"/>
    <property type="match status" value="1"/>
</dbReference>
<accession>A0A1M6IFW7</accession>
<dbReference type="Gene3D" id="3.40.50.12780">
    <property type="entry name" value="N-terminal domain of ligase-like"/>
    <property type="match status" value="1"/>
</dbReference>
<gene>
    <name evidence="4" type="ORF">SAMN02745691_01758</name>
</gene>
<dbReference type="Pfam" id="PF13193">
    <property type="entry name" value="AMP-binding_C"/>
    <property type="match status" value="1"/>
</dbReference>
<protein>
    <submittedName>
        <fullName evidence="4">Acyl-CoA synthetase (AMP-forming)/AMP-acid ligase II</fullName>
    </submittedName>
</protein>
<dbReference type="InterPro" id="IPR000873">
    <property type="entry name" value="AMP-dep_synth/lig_dom"/>
</dbReference>
<evidence type="ECO:0000313" key="4">
    <source>
        <dbReference type="EMBL" id="SHJ33293.1"/>
    </source>
</evidence>
<dbReference type="GO" id="GO:0006631">
    <property type="term" value="P:fatty acid metabolic process"/>
    <property type="evidence" value="ECO:0007669"/>
    <property type="project" value="TreeGrafter"/>
</dbReference>
<sequence length="629" mass="69989">MSNLSATSAIIFGDSLKKRLEEKQMSMTNLANQTGITYNMIKKYCAGQAEPTVSYASEIAKALGTTVDYLIGGSDPGEKDMFRKVFEENFSYIAGFMRVVRRYGNNTAMYDPVQNKSWTYYELNAEANRLANALLKSGVKKGDVVLYQLFNSAEFVFSYLSPQKIGAVTSPANYNFSAGETAICFESSRPKVYIYDVEIKDLAVKAIEISKHKPDIIIMTGDGELPAGHLRYNEYVEGCMESEPDTEFVPHIYGEVMRLYTSGTTGRPKGVPLNNANEVLTCHDIAMHFPLNATDVTMNMTPWFHRGGIHSGGPAPTFFCGGKVIILRAFLPQLCLKYTEEYGITFLIGVPAVIKMLVRSQERFGADLSSLRGIVTMGAPFERADCIKVQNVLTPNVFNGYGTTESFWNTFLRPYDLPEMSGSAGRACTDDEVRVVKIYEGRKAEPDDLALLDGTEVGEVIIRTPKSSYRYYQNSEEEAKKFYKGWIYTGDLGTWDAQQYITIAGRKDDMLISGGENIYPPVIEEVLNAHPKVHLSAVTGVPDSARGEAVVAYIISDDETLTVEELADFCLDSNMLSAYKRPRYYRFVKELPMTATGKLQHYLVKEMAANDQEMGMLKLAVPTIGKSDV</sequence>
<evidence type="ECO:0000256" key="2">
    <source>
        <dbReference type="ARBA" id="ARBA00022598"/>
    </source>
</evidence>